<evidence type="ECO:0000256" key="2">
    <source>
        <dbReference type="ARBA" id="ARBA00004418"/>
    </source>
</evidence>
<keyword evidence="7" id="KW-0732">Signal</keyword>
<evidence type="ECO:0000256" key="5">
    <source>
        <dbReference type="ARBA" id="ARBA00022475"/>
    </source>
</evidence>
<dbReference type="PANTHER" id="PTHR30024:SF47">
    <property type="entry name" value="TAURINE-BINDING PERIPLASMIC PROTEIN"/>
    <property type="match status" value="1"/>
</dbReference>
<evidence type="ECO:0000256" key="3">
    <source>
        <dbReference type="ARBA" id="ARBA00010742"/>
    </source>
</evidence>
<name>A0A6J6KFN4_9ZZZZ</name>
<dbReference type="GO" id="GO:0016020">
    <property type="term" value="C:membrane"/>
    <property type="evidence" value="ECO:0007669"/>
    <property type="project" value="InterPro"/>
</dbReference>
<reference evidence="9" key="1">
    <citation type="submission" date="2020-05" db="EMBL/GenBank/DDBJ databases">
        <authorList>
            <person name="Chiriac C."/>
            <person name="Salcher M."/>
            <person name="Ghai R."/>
            <person name="Kavagutti S V."/>
        </authorList>
    </citation>
    <scope>NUCLEOTIDE SEQUENCE</scope>
</reference>
<keyword evidence="6" id="KW-0997">Cell inner membrane</keyword>
<dbReference type="PANTHER" id="PTHR30024">
    <property type="entry name" value="ALIPHATIC SULFONATES-BINDING PROTEIN-RELATED"/>
    <property type="match status" value="1"/>
</dbReference>
<sequence length="357" mass="37762">MKIRSILSVLLVSVLLATNMAAGSAASPKANAGIADVIRIGYFANVTHAPALYAKEMKLFEAALQGTKTKIEWITFNAGPSAIEAFKGKALDLTYIGPNPAIAGYASTKGSLIRVIAGSTANGAQLIVKPSISTIADFAGKKIASPQLGNTQDVALRSWLASKNYKTSITGGGDVTVIPTENAQSLTLFQKGDIDGAWVPEPWASRLVLEAGGKVFLDEKDLWPKKQFLTTQIVAETEFLNKYPKTVEAILKGHMQAVTAIKKSPAIAQEAVQTQIAAATGKRLSDAVIARAWGNLTFTYDPLPATLIKSAEDAVDTGLLTNLGSRGLVGIYDIRILNKLLVAGKQKKISTQGLGRG</sequence>
<dbReference type="SUPFAM" id="SSF53850">
    <property type="entry name" value="Periplasmic binding protein-like II"/>
    <property type="match status" value="1"/>
</dbReference>
<keyword evidence="4" id="KW-0813">Transport</keyword>
<evidence type="ECO:0000313" key="9">
    <source>
        <dbReference type="EMBL" id="CAB4648332.1"/>
    </source>
</evidence>
<dbReference type="CDD" id="cd13553">
    <property type="entry name" value="PBP2_NrtA_CpmA_like"/>
    <property type="match status" value="1"/>
</dbReference>
<keyword evidence="5" id="KW-1003">Cell membrane</keyword>
<comment type="subcellular location">
    <subcellularLocation>
        <location evidence="1">Endomembrane system</location>
    </subcellularLocation>
    <subcellularLocation>
        <location evidence="2">Periplasm</location>
    </subcellularLocation>
</comment>
<organism evidence="9">
    <name type="scientific">freshwater metagenome</name>
    <dbReference type="NCBI Taxonomy" id="449393"/>
    <lineage>
        <taxon>unclassified sequences</taxon>
        <taxon>metagenomes</taxon>
        <taxon>ecological metagenomes</taxon>
    </lineage>
</organism>
<gene>
    <name evidence="9" type="ORF">UFOPK2245_00379</name>
</gene>
<dbReference type="InterPro" id="IPR044527">
    <property type="entry name" value="NrtA/CpmA_ABC-bd_dom"/>
</dbReference>
<keyword evidence="8" id="KW-0472">Membrane</keyword>
<evidence type="ECO:0000256" key="7">
    <source>
        <dbReference type="ARBA" id="ARBA00022729"/>
    </source>
</evidence>
<evidence type="ECO:0000256" key="8">
    <source>
        <dbReference type="ARBA" id="ARBA00023136"/>
    </source>
</evidence>
<accession>A0A6J6KFN4</accession>
<comment type="similarity">
    <text evidence="3">Belongs to the bacterial solute-binding protein SsuA/TauA family.</text>
</comment>
<dbReference type="GO" id="GO:0012505">
    <property type="term" value="C:endomembrane system"/>
    <property type="evidence" value="ECO:0007669"/>
    <property type="project" value="UniProtKB-SubCell"/>
</dbReference>
<evidence type="ECO:0000256" key="6">
    <source>
        <dbReference type="ARBA" id="ARBA00022519"/>
    </source>
</evidence>
<dbReference type="InterPro" id="IPR010067">
    <property type="entry name" value="ABC_SsuA_sub-bd"/>
</dbReference>
<dbReference type="EMBL" id="CAEZWK010000005">
    <property type="protein sequence ID" value="CAB4648332.1"/>
    <property type="molecule type" value="Genomic_DNA"/>
</dbReference>
<dbReference type="NCBIfam" id="TIGR01728">
    <property type="entry name" value="SsuA_fam"/>
    <property type="match status" value="1"/>
</dbReference>
<dbReference type="GO" id="GO:0042626">
    <property type="term" value="F:ATPase-coupled transmembrane transporter activity"/>
    <property type="evidence" value="ECO:0007669"/>
    <property type="project" value="InterPro"/>
</dbReference>
<dbReference type="Pfam" id="PF13379">
    <property type="entry name" value="NMT1_2"/>
    <property type="match status" value="1"/>
</dbReference>
<proteinExistence type="inferred from homology"/>
<dbReference type="GO" id="GO:0042597">
    <property type="term" value="C:periplasmic space"/>
    <property type="evidence" value="ECO:0007669"/>
    <property type="project" value="UniProtKB-SubCell"/>
</dbReference>
<evidence type="ECO:0000256" key="4">
    <source>
        <dbReference type="ARBA" id="ARBA00022448"/>
    </source>
</evidence>
<dbReference type="AlphaFoldDB" id="A0A6J6KFN4"/>
<protein>
    <submittedName>
        <fullName evidence="9">Unannotated protein</fullName>
    </submittedName>
</protein>
<dbReference type="Gene3D" id="3.40.190.10">
    <property type="entry name" value="Periplasmic binding protein-like II"/>
    <property type="match status" value="2"/>
</dbReference>
<evidence type="ECO:0000256" key="1">
    <source>
        <dbReference type="ARBA" id="ARBA00004308"/>
    </source>
</evidence>